<dbReference type="Proteomes" id="UP000192366">
    <property type="component" value="Unassembled WGS sequence"/>
</dbReference>
<gene>
    <name evidence="1" type="ORF">BST17_14375</name>
</gene>
<sequence length="301" mass="32780">MSAHGTEYALHSGSTHAVITAVGAGLRQLSVAGVSLTPGFRSDVLRPYYSGIVLMPWTNRVRDGVWTYRGRQQQLAVTEPERGNALHGLLCFTPYRPLEHTPAAVTLAAEVYPQHGYPFRLDTRVRYTVADDALHVTHTVINAGNAAAPVGFGAHPFLCLGDVPTGELTLSVAADTHIDVDERLIPVGTSDVRDSRWDLRTGRRVADLDLDDSFTDLHIVDGGSTHRLRAPDGRTVSLWADEQFGYVHVFITRSYRTQAGMTTAVAIEPMTAPADAFNSGAGVRWVEPGSAWSASWMIRYG</sequence>
<protein>
    <submittedName>
        <fullName evidence="1">Aldose epimerase</fullName>
    </submittedName>
</protein>
<dbReference type="OrthoDB" id="4739604at2"/>
<dbReference type="GO" id="GO:0030246">
    <property type="term" value="F:carbohydrate binding"/>
    <property type="evidence" value="ECO:0007669"/>
    <property type="project" value="InterPro"/>
</dbReference>
<evidence type="ECO:0000313" key="1">
    <source>
        <dbReference type="EMBL" id="ORA04461.1"/>
    </source>
</evidence>
<dbReference type="InterPro" id="IPR014718">
    <property type="entry name" value="GH-type_carb-bd"/>
</dbReference>
<accession>A0A1W9YWM0</accession>
<dbReference type="InterPro" id="IPR011013">
    <property type="entry name" value="Gal_mutarotase_sf_dom"/>
</dbReference>
<evidence type="ECO:0000313" key="2">
    <source>
        <dbReference type="Proteomes" id="UP000192366"/>
    </source>
</evidence>
<dbReference type="Gene3D" id="2.70.98.10">
    <property type="match status" value="1"/>
</dbReference>
<dbReference type="RefSeq" id="WP_083059153.1">
    <property type="nucleotide sequence ID" value="NZ_JACKVM010000008.1"/>
</dbReference>
<dbReference type="InterPro" id="IPR008183">
    <property type="entry name" value="Aldose_1/G6P_1-epimerase"/>
</dbReference>
<dbReference type="InterPro" id="IPR037480">
    <property type="entry name" value="YihR-like"/>
</dbReference>
<proteinExistence type="predicted"/>
<comment type="caution">
    <text evidence="1">The sequence shown here is derived from an EMBL/GenBank/DDBJ whole genome shotgun (WGS) entry which is preliminary data.</text>
</comment>
<keyword evidence="2" id="KW-1185">Reference proteome</keyword>
<dbReference type="GO" id="GO:0005975">
    <property type="term" value="P:carbohydrate metabolic process"/>
    <property type="evidence" value="ECO:0007669"/>
    <property type="project" value="InterPro"/>
</dbReference>
<dbReference type="STRING" id="564198.BST17_14375"/>
<dbReference type="CDD" id="cd09022">
    <property type="entry name" value="Aldose_epim_Ec_YihR"/>
    <property type="match status" value="1"/>
</dbReference>
<dbReference type="GO" id="GO:0016853">
    <property type="term" value="F:isomerase activity"/>
    <property type="evidence" value="ECO:0007669"/>
    <property type="project" value="InterPro"/>
</dbReference>
<dbReference type="SUPFAM" id="SSF74650">
    <property type="entry name" value="Galactose mutarotase-like"/>
    <property type="match status" value="1"/>
</dbReference>
<dbReference type="Pfam" id="PF01263">
    <property type="entry name" value="Aldose_epim"/>
    <property type="match status" value="1"/>
</dbReference>
<dbReference type="EMBL" id="MVHJ01000010">
    <property type="protein sequence ID" value="ORA04461.1"/>
    <property type="molecule type" value="Genomic_DNA"/>
</dbReference>
<name>A0A1W9YWM0_MYCBA</name>
<reference evidence="1 2" key="1">
    <citation type="submission" date="2017-02" db="EMBL/GenBank/DDBJ databases">
        <title>The new phylogeny of genus Mycobacterium.</title>
        <authorList>
            <person name="Tortoli E."/>
            <person name="Trovato A."/>
            <person name="Cirillo D.M."/>
        </authorList>
    </citation>
    <scope>NUCLEOTIDE SEQUENCE [LARGE SCALE GENOMIC DNA]</scope>
    <source>
        <strain evidence="1 2">DSM 45578</strain>
    </source>
</reference>
<dbReference type="AlphaFoldDB" id="A0A1W9YWM0"/>
<organism evidence="1 2">
    <name type="scientific">Mycolicibacterium bacteremicum</name>
    <name type="common">Mycobacterium bacteremicum</name>
    <dbReference type="NCBI Taxonomy" id="564198"/>
    <lineage>
        <taxon>Bacteria</taxon>
        <taxon>Bacillati</taxon>
        <taxon>Actinomycetota</taxon>
        <taxon>Actinomycetes</taxon>
        <taxon>Mycobacteriales</taxon>
        <taxon>Mycobacteriaceae</taxon>
        <taxon>Mycolicibacterium</taxon>
    </lineage>
</organism>